<gene>
    <name evidence="1" type="ORF">IWQ57_002021</name>
</gene>
<dbReference type="EMBL" id="JANBUJ010000466">
    <property type="protein sequence ID" value="KAJ2771857.1"/>
    <property type="molecule type" value="Genomic_DNA"/>
</dbReference>
<accession>A0ACC1K2L5</accession>
<name>A0ACC1K2L5_9FUNG</name>
<sequence>MAPARLATRSDYESLVDRFDTFLFDCDGVIWNGAAVVPNAPAALEMLRRRGKRLVFVTNNSAKSRRDYVAKFARLGIQASADEIFSSAYATAVYLRDVAKFDPAKKAYVVGGSGIRQELEDVGISTIGHEDTAPVSLESLHEVVPDPDVGAVICGIDYDISYRKLAHAHVNLAENRDCLFIATNDDRTLPGGKHMYPGSGALLSVLTHSTQRAPLVMGKPNPPMVECVVQSLRLDPDRSCMVGDRLDTDVLFGIRGGLRTLCVLTGVADEAAILAPGAPAASYYMASLGDLAELGG</sequence>
<evidence type="ECO:0000313" key="2">
    <source>
        <dbReference type="Proteomes" id="UP001140234"/>
    </source>
</evidence>
<keyword evidence="2" id="KW-1185">Reference proteome</keyword>
<evidence type="ECO:0000313" key="1">
    <source>
        <dbReference type="EMBL" id="KAJ2771857.1"/>
    </source>
</evidence>
<comment type="caution">
    <text evidence="1">The sequence shown here is derived from an EMBL/GenBank/DDBJ whole genome shotgun (WGS) entry which is preliminary data.</text>
</comment>
<proteinExistence type="predicted"/>
<protein>
    <submittedName>
        <fullName evidence="1">Uncharacterized protein</fullName>
    </submittedName>
</protein>
<reference evidence="1" key="1">
    <citation type="submission" date="2022-07" db="EMBL/GenBank/DDBJ databases">
        <title>Phylogenomic reconstructions and comparative analyses of Kickxellomycotina fungi.</title>
        <authorList>
            <person name="Reynolds N.K."/>
            <person name="Stajich J.E."/>
            <person name="Barry K."/>
            <person name="Grigoriev I.V."/>
            <person name="Crous P."/>
            <person name="Smith M.E."/>
        </authorList>
    </citation>
    <scope>NUCLEOTIDE SEQUENCE</scope>
    <source>
        <strain evidence="1">CBS 109366</strain>
    </source>
</reference>
<dbReference type="Proteomes" id="UP001140234">
    <property type="component" value="Unassembled WGS sequence"/>
</dbReference>
<organism evidence="1 2">
    <name type="scientific">Coemansia nantahalensis</name>
    <dbReference type="NCBI Taxonomy" id="2789366"/>
    <lineage>
        <taxon>Eukaryota</taxon>
        <taxon>Fungi</taxon>
        <taxon>Fungi incertae sedis</taxon>
        <taxon>Zoopagomycota</taxon>
        <taxon>Kickxellomycotina</taxon>
        <taxon>Kickxellomycetes</taxon>
        <taxon>Kickxellales</taxon>
        <taxon>Kickxellaceae</taxon>
        <taxon>Coemansia</taxon>
    </lineage>
</organism>